<proteinExistence type="inferred from homology"/>
<reference evidence="5" key="1">
    <citation type="journal article" date="2020" name="Stud. Mycol.">
        <title>101 Dothideomycetes genomes: a test case for predicting lifestyles and emergence of pathogens.</title>
        <authorList>
            <person name="Haridas S."/>
            <person name="Albert R."/>
            <person name="Binder M."/>
            <person name="Bloem J."/>
            <person name="Labutti K."/>
            <person name="Salamov A."/>
            <person name="Andreopoulos B."/>
            <person name="Baker S."/>
            <person name="Barry K."/>
            <person name="Bills G."/>
            <person name="Bluhm B."/>
            <person name="Cannon C."/>
            <person name="Castanera R."/>
            <person name="Culley D."/>
            <person name="Daum C."/>
            <person name="Ezra D."/>
            <person name="Gonzalez J."/>
            <person name="Henrissat B."/>
            <person name="Kuo A."/>
            <person name="Liang C."/>
            <person name="Lipzen A."/>
            <person name="Lutzoni F."/>
            <person name="Magnuson J."/>
            <person name="Mondo S."/>
            <person name="Nolan M."/>
            <person name="Ohm R."/>
            <person name="Pangilinan J."/>
            <person name="Park H.-J."/>
            <person name="Ramirez L."/>
            <person name="Alfaro M."/>
            <person name="Sun H."/>
            <person name="Tritt A."/>
            <person name="Yoshinaga Y."/>
            <person name="Zwiers L.-H."/>
            <person name="Turgeon B."/>
            <person name="Goodwin S."/>
            <person name="Spatafora J."/>
            <person name="Crous P."/>
            <person name="Grigoriev I."/>
        </authorList>
    </citation>
    <scope>NUCLEOTIDE SEQUENCE</scope>
    <source>
        <strain evidence="5">CBS 115976</strain>
    </source>
</reference>
<evidence type="ECO:0000256" key="2">
    <source>
        <dbReference type="ARBA" id="ARBA00022801"/>
    </source>
</evidence>
<evidence type="ECO:0000313" key="6">
    <source>
        <dbReference type="Proteomes" id="UP000799302"/>
    </source>
</evidence>
<accession>A0A6A6UP67</accession>
<dbReference type="SUPFAM" id="SSF53474">
    <property type="entry name" value="alpha/beta-Hydrolases"/>
    <property type="match status" value="1"/>
</dbReference>
<evidence type="ECO:0000259" key="4">
    <source>
        <dbReference type="Pfam" id="PF00135"/>
    </source>
</evidence>
<dbReference type="GO" id="GO:0052689">
    <property type="term" value="F:carboxylic ester hydrolase activity"/>
    <property type="evidence" value="ECO:0007669"/>
    <property type="project" value="TreeGrafter"/>
</dbReference>
<dbReference type="PANTHER" id="PTHR43918">
    <property type="entry name" value="ACETYLCHOLINESTERASE"/>
    <property type="match status" value="1"/>
</dbReference>
<dbReference type="PANTHER" id="PTHR43918:SF4">
    <property type="entry name" value="CARBOXYLIC ESTER HYDROLASE"/>
    <property type="match status" value="1"/>
</dbReference>
<evidence type="ECO:0000256" key="1">
    <source>
        <dbReference type="ARBA" id="ARBA00005964"/>
    </source>
</evidence>
<dbReference type="Proteomes" id="UP000799302">
    <property type="component" value="Unassembled WGS sequence"/>
</dbReference>
<dbReference type="Pfam" id="PF00135">
    <property type="entry name" value="COesterase"/>
    <property type="match status" value="1"/>
</dbReference>
<dbReference type="InterPro" id="IPR029058">
    <property type="entry name" value="AB_hydrolase_fold"/>
</dbReference>
<dbReference type="InterPro" id="IPR002018">
    <property type="entry name" value="CarbesteraseB"/>
</dbReference>
<feature type="non-terminal residue" evidence="5">
    <location>
        <position position="1"/>
    </location>
</feature>
<name>A0A6A6UP67_9PEZI</name>
<feature type="domain" description="Carboxylesterase type B" evidence="4">
    <location>
        <begin position="3"/>
        <end position="426"/>
    </location>
</feature>
<dbReference type="InterPro" id="IPR019819">
    <property type="entry name" value="Carboxylesterase_B_CS"/>
</dbReference>
<protein>
    <recommendedName>
        <fullName evidence="3">Carboxylic ester hydrolase</fullName>
        <ecNumber evidence="3">3.1.1.-</ecNumber>
    </recommendedName>
</protein>
<feature type="non-terminal residue" evidence="5">
    <location>
        <position position="428"/>
    </location>
</feature>
<sequence>GGGVKNWMGIPFASPPVRFMPPQDPQPWSTPLETTKESDSCLQQFGYPEASRNLTIKIFSTPMPKESEDCLYLNVWAPAGPAPSQGFPVMFYIYGGNLQFGHGALPQYSGENIARERNVVLVNFNYRTNVFGFPGAPSLKKGENNLGFLDQRKALDWTNKNIKAFGGDPKKVTIFGESAGGFSVKQLVANPPDPLPFRAAIMQSQAASVRGGAESFLKLASALHCNTTMALECVRHADAREIKSIIEHQRIDFGPQEDGITHTVDTRPNYKSGKAAKVPIIIGTNKNEGSAFAHIGLATPNTTLEQFLGAFVPGGKPVAEFVLNEVKPLYPWTRYRSDVALAGAIFTDLGFTCGTNFLATSLRDNGYTVYRYFYTAAFPSQAKFENAGAYHSSEVDAILGTYMPTIHAMDRVSNVIQSIWSGFAKNPS</sequence>
<dbReference type="PROSITE" id="PS00122">
    <property type="entry name" value="CARBOXYLESTERASE_B_1"/>
    <property type="match status" value="1"/>
</dbReference>
<evidence type="ECO:0000256" key="3">
    <source>
        <dbReference type="RuleBase" id="RU361235"/>
    </source>
</evidence>
<gene>
    <name evidence="5" type="ORF">BT63DRAFT_357726</name>
</gene>
<evidence type="ECO:0000313" key="5">
    <source>
        <dbReference type="EMBL" id="KAF2674085.1"/>
    </source>
</evidence>
<dbReference type="InterPro" id="IPR019826">
    <property type="entry name" value="Carboxylesterase_B_AS"/>
</dbReference>
<dbReference type="PROSITE" id="PS00941">
    <property type="entry name" value="CARBOXYLESTERASE_B_2"/>
    <property type="match status" value="1"/>
</dbReference>
<dbReference type="InterPro" id="IPR050654">
    <property type="entry name" value="AChE-related_enzymes"/>
</dbReference>
<keyword evidence="6" id="KW-1185">Reference proteome</keyword>
<organism evidence="5 6">
    <name type="scientific">Microthyrium microscopicum</name>
    <dbReference type="NCBI Taxonomy" id="703497"/>
    <lineage>
        <taxon>Eukaryota</taxon>
        <taxon>Fungi</taxon>
        <taxon>Dikarya</taxon>
        <taxon>Ascomycota</taxon>
        <taxon>Pezizomycotina</taxon>
        <taxon>Dothideomycetes</taxon>
        <taxon>Dothideomycetes incertae sedis</taxon>
        <taxon>Microthyriales</taxon>
        <taxon>Microthyriaceae</taxon>
        <taxon>Microthyrium</taxon>
    </lineage>
</organism>
<dbReference type="EC" id="3.1.1.-" evidence="3"/>
<dbReference type="OrthoDB" id="408631at2759"/>
<comment type="similarity">
    <text evidence="1 3">Belongs to the type-B carboxylesterase/lipase family.</text>
</comment>
<dbReference type="EMBL" id="MU004230">
    <property type="protein sequence ID" value="KAF2674085.1"/>
    <property type="molecule type" value="Genomic_DNA"/>
</dbReference>
<dbReference type="Gene3D" id="3.40.50.1820">
    <property type="entry name" value="alpha/beta hydrolase"/>
    <property type="match status" value="1"/>
</dbReference>
<keyword evidence="2 3" id="KW-0378">Hydrolase</keyword>
<dbReference type="AlphaFoldDB" id="A0A6A6UP67"/>